<protein>
    <recommendedName>
        <fullName evidence="2">FAD/NAD(P)-binding domain-containing protein</fullName>
    </recommendedName>
</protein>
<dbReference type="SUPFAM" id="SSF51905">
    <property type="entry name" value="FAD/NAD(P)-binding domain"/>
    <property type="match status" value="1"/>
</dbReference>
<evidence type="ECO:0008006" key="2">
    <source>
        <dbReference type="Google" id="ProtNLM"/>
    </source>
</evidence>
<feature type="non-terminal residue" evidence="1">
    <location>
        <position position="96"/>
    </location>
</feature>
<gene>
    <name evidence="1" type="ORF">S03H2_65335</name>
</gene>
<accession>X1IWA2</accession>
<sequence length="96" mass="10222">MSGKDMIAKNSEFYNFIIVGGGPAGLTASIIAAKQGFKAVVIEKGEIAGPKPRGEGMRHFPLTEEILGEGFLQSINTFSHTGKIFHSPGDLHIVPI</sequence>
<name>X1IWA2_9ZZZZ</name>
<comment type="caution">
    <text evidence="1">The sequence shown here is derived from an EMBL/GenBank/DDBJ whole genome shotgun (WGS) entry which is preliminary data.</text>
</comment>
<evidence type="ECO:0000313" key="1">
    <source>
        <dbReference type="EMBL" id="GAH85972.1"/>
    </source>
</evidence>
<dbReference type="Pfam" id="PF13738">
    <property type="entry name" value="Pyr_redox_3"/>
    <property type="match status" value="1"/>
</dbReference>
<reference evidence="1" key="1">
    <citation type="journal article" date="2014" name="Front. Microbiol.">
        <title>High frequency of phylogenetically diverse reductive dehalogenase-homologous genes in deep subseafloor sedimentary metagenomes.</title>
        <authorList>
            <person name="Kawai M."/>
            <person name="Futagami T."/>
            <person name="Toyoda A."/>
            <person name="Takaki Y."/>
            <person name="Nishi S."/>
            <person name="Hori S."/>
            <person name="Arai W."/>
            <person name="Tsubouchi T."/>
            <person name="Morono Y."/>
            <person name="Uchiyama I."/>
            <person name="Ito T."/>
            <person name="Fujiyama A."/>
            <person name="Inagaki F."/>
            <person name="Takami H."/>
        </authorList>
    </citation>
    <scope>NUCLEOTIDE SEQUENCE</scope>
    <source>
        <strain evidence="1">Expedition CK06-06</strain>
    </source>
</reference>
<proteinExistence type="predicted"/>
<dbReference type="Gene3D" id="3.50.50.60">
    <property type="entry name" value="FAD/NAD(P)-binding domain"/>
    <property type="match status" value="1"/>
</dbReference>
<dbReference type="InterPro" id="IPR036188">
    <property type="entry name" value="FAD/NAD-bd_sf"/>
</dbReference>
<dbReference type="EMBL" id="BARU01042536">
    <property type="protein sequence ID" value="GAH85972.1"/>
    <property type="molecule type" value="Genomic_DNA"/>
</dbReference>
<organism evidence="1">
    <name type="scientific">marine sediment metagenome</name>
    <dbReference type="NCBI Taxonomy" id="412755"/>
    <lineage>
        <taxon>unclassified sequences</taxon>
        <taxon>metagenomes</taxon>
        <taxon>ecological metagenomes</taxon>
    </lineage>
</organism>
<dbReference type="AlphaFoldDB" id="X1IWA2"/>